<evidence type="ECO:0000313" key="3">
    <source>
        <dbReference type="Proteomes" id="UP001365128"/>
    </source>
</evidence>
<proteinExistence type="predicted"/>
<evidence type="ECO:0000313" key="2">
    <source>
        <dbReference type="EMBL" id="KAK7546712.1"/>
    </source>
</evidence>
<accession>A0ABR1MDY3</accession>
<dbReference type="Proteomes" id="UP001365128">
    <property type="component" value="Unassembled WGS sequence"/>
</dbReference>
<dbReference type="Gene3D" id="2.160.20.10">
    <property type="entry name" value="Single-stranded right-handed beta-helix, Pectin lyase-like"/>
    <property type="match status" value="2"/>
</dbReference>
<dbReference type="GO" id="GO:0016829">
    <property type="term" value="F:lyase activity"/>
    <property type="evidence" value="ECO:0007669"/>
    <property type="project" value="UniProtKB-KW"/>
</dbReference>
<dbReference type="EMBL" id="JBBPDW010000014">
    <property type="protein sequence ID" value="KAK7546712.1"/>
    <property type="molecule type" value="Genomic_DNA"/>
</dbReference>
<dbReference type="InterPro" id="IPR011050">
    <property type="entry name" value="Pectin_lyase_fold/virulence"/>
</dbReference>
<reference evidence="2 3" key="1">
    <citation type="submission" date="2024-04" db="EMBL/GenBank/DDBJ databases">
        <title>Phyllosticta paracitricarpa is synonymous to the EU quarantine fungus P. citricarpa based on phylogenomic analyses.</title>
        <authorList>
            <consortium name="Lawrence Berkeley National Laboratory"/>
            <person name="Van Ingen-Buijs V.A."/>
            <person name="Van Westerhoven A.C."/>
            <person name="Haridas S."/>
            <person name="Skiadas P."/>
            <person name="Martin F."/>
            <person name="Groenewald J.Z."/>
            <person name="Crous P.W."/>
            <person name="Seidl M.F."/>
        </authorList>
    </citation>
    <scope>NUCLEOTIDE SEQUENCE [LARGE SCALE GENOMIC DNA]</scope>
    <source>
        <strain evidence="2 3">CBS 122670</strain>
    </source>
</reference>
<feature type="domain" description="Rhamnogalacturonase A/B/Epimerase-like pectate lyase" evidence="1">
    <location>
        <begin position="249"/>
        <end position="320"/>
    </location>
</feature>
<sequence>MADFTGLGVIDGNKYGDKGLSYKAIGVFLRQIRHIRNFVIDITDIPASVTATPTGIHWPMSQGTVIPNVVLQMSRRPGSQQQGIFMEEGSGGLMADLVFCGDWGWNYESIHVEDCKIGVNMTAQSPESQNIGSIFFVDSEFVNAEAAFNTSRDEFSKPPTGGTLVIENVNFTIVKNIVHGPKDSVTLPGSSGTTVVDASGQGHWYTPTGPVKFEGYFTPNERPSSLKDDNEYFKYSRPSYAGLTVSDIVSVHGYGATGNGRTDYTSAFQRAVTYAAKNNKLLFIDAGSYIMTRTLYFPAGLKITGEAYSVILSAGSYFTNIDVARPVVQVGLPGKIGKIEWTYMVVSGQGLQSGAILIEENLKSPDSQPCGIWYIHTRLGGFQGSRMGLNDRPKAPGTSLTPETENADCFAAFAKMHITPSAAGLHVENAIDEVGSDFKINVYTGRGIWVDRYQITGSKDIFIGFG</sequence>
<keyword evidence="3" id="KW-1185">Reference proteome</keyword>
<evidence type="ECO:0000259" key="1">
    <source>
        <dbReference type="Pfam" id="PF12708"/>
    </source>
</evidence>
<dbReference type="SUPFAM" id="SSF51126">
    <property type="entry name" value="Pectin lyase-like"/>
    <property type="match status" value="2"/>
</dbReference>
<gene>
    <name evidence="2" type="ORF">IWX46DRAFT_640533</name>
</gene>
<dbReference type="InterPro" id="IPR012334">
    <property type="entry name" value="Pectin_lyas_fold"/>
</dbReference>
<dbReference type="Pfam" id="PF12708">
    <property type="entry name" value="Pect-lyase_RHGA_epim"/>
    <property type="match status" value="2"/>
</dbReference>
<keyword evidence="2" id="KW-0456">Lyase</keyword>
<organism evidence="2 3">
    <name type="scientific">Phyllosticta citricarpa</name>
    <dbReference type="NCBI Taxonomy" id="55181"/>
    <lineage>
        <taxon>Eukaryota</taxon>
        <taxon>Fungi</taxon>
        <taxon>Dikarya</taxon>
        <taxon>Ascomycota</taxon>
        <taxon>Pezizomycotina</taxon>
        <taxon>Dothideomycetes</taxon>
        <taxon>Dothideomycetes incertae sedis</taxon>
        <taxon>Botryosphaeriales</taxon>
        <taxon>Phyllostictaceae</taxon>
        <taxon>Phyllosticta</taxon>
    </lineage>
</organism>
<dbReference type="InterPro" id="IPR024535">
    <property type="entry name" value="RHGA/B-epi-like_pectate_lyase"/>
</dbReference>
<comment type="caution">
    <text evidence="2">The sequence shown here is derived from an EMBL/GenBank/DDBJ whole genome shotgun (WGS) entry which is preliminary data.</text>
</comment>
<feature type="domain" description="Rhamnogalacturonase A/B/Epimerase-like pectate lyase" evidence="1">
    <location>
        <begin position="2"/>
        <end position="125"/>
    </location>
</feature>
<name>A0ABR1MDY3_9PEZI</name>
<protein>
    <submittedName>
        <fullName evidence="2">Pectin lyase fold/virulence factor</fullName>
    </submittedName>
</protein>